<evidence type="ECO:0000313" key="3">
    <source>
        <dbReference type="Proteomes" id="UP000282084"/>
    </source>
</evidence>
<evidence type="ECO:0000313" key="2">
    <source>
        <dbReference type="EMBL" id="RKT55448.1"/>
    </source>
</evidence>
<comment type="caution">
    <text evidence="2">The sequence shown here is derived from an EMBL/GenBank/DDBJ whole genome shotgun (WGS) entry which is preliminary data.</text>
</comment>
<evidence type="ECO:0000256" key="1">
    <source>
        <dbReference type="SAM" id="MobiDB-lite"/>
    </source>
</evidence>
<gene>
    <name evidence="2" type="ORF">C8E97_4116</name>
</gene>
<organism evidence="2 3">
    <name type="scientific">Saccharothrix australiensis</name>
    <dbReference type="NCBI Taxonomy" id="2072"/>
    <lineage>
        <taxon>Bacteria</taxon>
        <taxon>Bacillati</taxon>
        <taxon>Actinomycetota</taxon>
        <taxon>Actinomycetes</taxon>
        <taxon>Pseudonocardiales</taxon>
        <taxon>Pseudonocardiaceae</taxon>
        <taxon>Saccharothrix</taxon>
    </lineage>
</organism>
<keyword evidence="3" id="KW-1185">Reference proteome</keyword>
<sequence length="40" mass="4134">MILISVSDEVTGYPAVTGRGTAQRRARPRTAGVGRFATGG</sequence>
<feature type="region of interest" description="Disordered" evidence="1">
    <location>
        <begin position="18"/>
        <end position="40"/>
    </location>
</feature>
<dbReference type="AlphaFoldDB" id="A0A495W6L7"/>
<proteinExistence type="predicted"/>
<protein>
    <submittedName>
        <fullName evidence="2">Uncharacterized protein</fullName>
    </submittedName>
</protein>
<dbReference type="EMBL" id="RBXO01000001">
    <property type="protein sequence ID" value="RKT55448.1"/>
    <property type="molecule type" value="Genomic_DNA"/>
</dbReference>
<accession>A0A495W6L7</accession>
<dbReference type="Proteomes" id="UP000282084">
    <property type="component" value="Unassembled WGS sequence"/>
</dbReference>
<name>A0A495W6L7_9PSEU</name>
<reference evidence="2 3" key="1">
    <citation type="submission" date="2018-10" db="EMBL/GenBank/DDBJ databases">
        <title>Sequencing the genomes of 1000 actinobacteria strains.</title>
        <authorList>
            <person name="Klenk H.-P."/>
        </authorList>
    </citation>
    <scope>NUCLEOTIDE SEQUENCE [LARGE SCALE GENOMIC DNA]</scope>
    <source>
        <strain evidence="2 3">DSM 43800</strain>
    </source>
</reference>